<dbReference type="PROSITE" id="PS00086">
    <property type="entry name" value="CYTOCHROME_P450"/>
    <property type="match status" value="1"/>
</dbReference>
<comment type="caution">
    <text evidence="3">The sequence shown here is derived from an EMBL/GenBank/DDBJ whole genome shotgun (WGS) entry which is preliminary data.</text>
</comment>
<dbReference type="CDD" id="cd11033">
    <property type="entry name" value="CYP142-like"/>
    <property type="match status" value="1"/>
</dbReference>
<sequence length="412" mass="45370">MLISGPSDEPVDLSSVDLVGPEAFRSGDQHRVWRHLRTHAPVWWHQPRQGGTGFWCVTRYADCERVLKDHQTFSSEAGSIIASVDHPDPAGGRTISLMDPPRHTGLRTRSMKTFSHTVVRAKSGTIRGRIRDLVDSLPDSSEADFARAVALLPMIASGELLGLPSEMWADISLWINTSLAPEDPAYATGATVAETLAMAHHELFDRFTDVIRARRRRPGTDLVSLLIDWRDGDRPADDTTIALNCYSFVLGAHSTTPHVAAHTLMALMDRPRIWDRAAVDPSLVPAVVEEGVRWSSPTHHLARKVVSDTRIGDTPVAAGSWVVAWVASANRDETVFTQPYVFDVDRAPNHHIGFGGGPHYCIGAPLARMALVMLFEELTSRLDRVEPAGDPVHLLSNWINGIVSLPITAKRR</sequence>
<keyword evidence="2" id="KW-0408">Iron</keyword>
<dbReference type="InterPro" id="IPR002397">
    <property type="entry name" value="Cyt_P450_B"/>
</dbReference>
<evidence type="ECO:0000256" key="2">
    <source>
        <dbReference type="RuleBase" id="RU000461"/>
    </source>
</evidence>
<dbReference type="InterPro" id="IPR036396">
    <property type="entry name" value="Cyt_P450_sf"/>
</dbReference>
<dbReference type="SUPFAM" id="SSF48264">
    <property type="entry name" value="Cytochrome P450"/>
    <property type="match status" value="1"/>
</dbReference>
<name>A0A6G3R1F2_9ACTN</name>
<dbReference type="GO" id="GO:0036199">
    <property type="term" value="F:cholest-4-en-3-one 26-monooxygenase activity"/>
    <property type="evidence" value="ECO:0007669"/>
    <property type="project" value="TreeGrafter"/>
</dbReference>
<dbReference type="InterPro" id="IPR001128">
    <property type="entry name" value="Cyt_P450"/>
</dbReference>
<organism evidence="3">
    <name type="scientific">Streptomyces sp. SID14436</name>
    <dbReference type="NCBI Taxonomy" id="2706070"/>
    <lineage>
        <taxon>Bacteria</taxon>
        <taxon>Bacillati</taxon>
        <taxon>Actinomycetota</taxon>
        <taxon>Actinomycetes</taxon>
        <taxon>Kitasatosporales</taxon>
        <taxon>Streptomycetaceae</taxon>
        <taxon>Streptomyces</taxon>
    </lineage>
</organism>
<reference evidence="3" key="1">
    <citation type="submission" date="2020-01" db="EMBL/GenBank/DDBJ databases">
        <title>Insect and environment-associated Actinomycetes.</title>
        <authorList>
            <person name="Currrie C."/>
            <person name="Chevrette M."/>
            <person name="Carlson C."/>
            <person name="Stubbendieck R."/>
            <person name="Wendt-Pienkowski E."/>
        </authorList>
    </citation>
    <scope>NUCLEOTIDE SEQUENCE</scope>
    <source>
        <strain evidence="3">SID14436</strain>
    </source>
</reference>
<keyword evidence="2" id="KW-0560">Oxidoreductase</keyword>
<dbReference type="Gene3D" id="1.10.630.10">
    <property type="entry name" value="Cytochrome P450"/>
    <property type="match status" value="1"/>
</dbReference>
<dbReference type="AlphaFoldDB" id="A0A6G3R1F2"/>
<comment type="similarity">
    <text evidence="1 2">Belongs to the cytochrome P450 family.</text>
</comment>
<evidence type="ECO:0000313" key="3">
    <source>
        <dbReference type="EMBL" id="NEA89422.1"/>
    </source>
</evidence>
<dbReference type="GO" id="GO:0005506">
    <property type="term" value="F:iron ion binding"/>
    <property type="evidence" value="ECO:0007669"/>
    <property type="project" value="InterPro"/>
</dbReference>
<keyword evidence="2" id="KW-0349">Heme</keyword>
<dbReference type="PRINTS" id="PR00359">
    <property type="entry name" value="BP450"/>
</dbReference>
<dbReference type="Pfam" id="PF00067">
    <property type="entry name" value="p450"/>
    <property type="match status" value="1"/>
</dbReference>
<dbReference type="GO" id="GO:0006707">
    <property type="term" value="P:cholesterol catabolic process"/>
    <property type="evidence" value="ECO:0007669"/>
    <property type="project" value="TreeGrafter"/>
</dbReference>
<gene>
    <name evidence="3" type="ORF">G3I53_26095</name>
</gene>
<proteinExistence type="inferred from homology"/>
<keyword evidence="2" id="KW-0503">Monooxygenase</keyword>
<dbReference type="RefSeq" id="WP_164336745.1">
    <property type="nucleotide sequence ID" value="NZ_JAAGMD010000725.1"/>
</dbReference>
<accession>A0A6G3R1F2</accession>
<dbReference type="GO" id="GO:0020037">
    <property type="term" value="F:heme binding"/>
    <property type="evidence" value="ECO:0007669"/>
    <property type="project" value="InterPro"/>
</dbReference>
<protein>
    <submittedName>
        <fullName evidence="3">Cytochrome P450</fullName>
    </submittedName>
</protein>
<dbReference type="EMBL" id="JAAGMD010000725">
    <property type="protein sequence ID" value="NEA89422.1"/>
    <property type="molecule type" value="Genomic_DNA"/>
</dbReference>
<dbReference type="PANTHER" id="PTHR46696:SF4">
    <property type="entry name" value="BIOTIN BIOSYNTHESIS CYTOCHROME P450"/>
    <property type="match status" value="1"/>
</dbReference>
<evidence type="ECO:0000256" key="1">
    <source>
        <dbReference type="ARBA" id="ARBA00010617"/>
    </source>
</evidence>
<dbReference type="PANTHER" id="PTHR46696">
    <property type="entry name" value="P450, PUTATIVE (EUROFUNG)-RELATED"/>
    <property type="match status" value="1"/>
</dbReference>
<dbReference type="InterPro" id="IPR017972">
    <property type="entry name" value="Cyt_P450_CS"/>
</dbReference>
<dbReference type="GO" id="GO:0008395">
    <property type="term" value="F:steroid hydroxylase activity"/>
    <property type="evidence" value="ECO:0007669"/>
    <property type="project" value="TreeGrafter"/>
</dbReference>
<keyword evidence="2" id="KW-0479">Metal-binding</keyword>